<dbReference type="EMBL" id="AUYC01000095">
    <property type="protein sequence ID" value="KZN57610.1"/>
    <property type="molecule type" value="Genomic_DNA"/>
</dbReference>
<comment type="caution">
    <text evidence="2">The sequence shown here is derived from an EMBL/GenBank/DDBJ whole genome shotgun (WGS) entry which is preliminary data.</text>
</comment>
<accession>A0A167H425</accession>
<dbReference type="Pfam" id="PF04233">
    <property type="entry name" value="Phage_Mu_F"/>
    <property type="match status" value="1"/>
</dbReference>
<evidence type="ECO:0000313" key="2">
    <source>
        <dbReference type="EMBL" id="KZN57610.1"/>
    </source>
</evidence>
<dbReference type="AlphaFoldDB" id="A0A167H425"/>
<dbReference type="Proteomes" id="UP000076486">
    <property type="component" value="Unassembled WGS sequence"/>
</dbReference>
<gene>
    <name evidence="2" type="ORF">N473_06955</name>
</gene>
<proteinExistence type="predicted"/>
<dbReference type="InterPro" id="IPR006528">
    <property type="entry name" value="Phage_head_morphogenesis_dom"/>
</dbReference>
<organism evidence="2 3">
    <name type="scientific">Pseudoalteromonas luteoviolacea CPMOR-1</name>
    <dbReference type="NCBI Taxonomy" id="1365248"/>
    <lineage>
        <taxon>Bacteria</taxon>
        <taxon>Pseudomonadati</taxon>
        <taxon>Pseudomonadota</taxon>
        <taxon>Gammaproteobacteria</taxon>
        <taxon>Alteromonadales</taxon>
        <taxon>Pseudoalteromonadaceae</taxon>
        <taxon>Pseudoalteromonas</taxon>
    </lineage>
</organism>
<reference evidence="2 3" key="1">
    <citation type="submission" date="2013-07" db="EMBL/GenBank/DDBJ databases">
        <title>Comparative Genomic and Metabolomic Analysis of Twelve Strains of Pseudoalteromonas luteoviolacea.</title>
        <authorList>
            <person name="Vynne N.G."/>
            <person name="Mansson M."/>
            <person name="Gram L."/>
        </authorList>
    </citation>
    <scope>NUCLEOTIDE SEQUENCE [LARGE SCALE GENOMIC DNA]</scope>
    <source>
        <strain evidence="2 3">CPMOR-1</strain>
    </source>
</reference>
<dbReference type="PATRIC" id="fig|1365248.3.peg.5418"/>
<feature type="domain" description="Phage head morphogenesis" evidence="1">
    <location>
        <begin position="53"/>
        <end position="168"/>
    </location>
</feature>
<name>A0A167H425_9GAMM</name>
<evidence type="ECO:0000259" key="1">
    <source>
        <dbReference type="Pfam" id="PF04233"/>
    </source>
</evidence>
<evidence type="ECO:0000313" key="3">
    <source>
        <dbReference type="Proteomes" id="UP000076486"/>
    </source>
</evidence>
<sequence>MAVEYGDLPFNEAITFFRDKLSLPSESWDEIWQEAHDHAFIIAGAIEEDLLESLRDAVDKAIADGMSLKAFQSQFIDIVQRAGWDYVGKPGWRSHVIYETNLRQSYNAGRYQQLQAIKETRPFWMYKHGNSESPRVIHLQWDTLTLHADDPWWRAHYPSNGWGCKCRVLAMNERDLQRLGLSVGKAPDNGMYDWVNKKTGEVHEVPVGIDPGFDYAPGAIKPSERLAQIREEKRNGRS</sequence>
<protein>
    <recommendedName>
        <fullName evidence="1">Phage head morphogenesis domain-containing protein</fullName>
    </recommendedName>
</protein>